<comment type="function">
    <text evidence="6">Catalyzes the interconversion of beta-pyran and beta-furan forms of D-ribose.</text>
</comment>
<sequence length="143" mass="15767">MKKTMLLNAPLSHCIATLGHTDSITICDAGLPIPVQVERIDLALTAGVPSFLQTLDVVISEMFVERAVIAEEIKTKNPHILTALLSRFSQLEVSQGNKIQLEFVPHETFKQYSQNSKAIVRSGECSPYANVILYSGVPFKKVK</sequence>
<dbReference type="HAMAP" id="MF_01661">
    <property type="entry name" value="D_rib_pyranase"/>
    <property type="match status" value="1"/>
</dbReference>
<dbReference type="PANTHER" id="PTHR37831">
    <property type="entry name" value="D-RIBOSE PYRANASE"/>
    <property type="match status" value="1"/>
</dbReference>
<feature type="binding site" evidence="6">
    <location>
        <position position="106"/>
    </location>
    <ligand>
        <name>substrate</name>
    </ligand>
</feature>
<feature type="active site" description="Proton donor" evidence="6">
    <location>
        <position position="20"/>
    </location>
</feature>
<feature type="binding site" evidence="6">
    <location>
        <position position="28"/>
    </location>
    <ligand>
        <name>substrate</name>
    </ligand>
</feature>
<reference evidence="7 8" key="1">
    <citation type="submission" date="2018-12" db="EMBL/GenBank/DDBJ databases">
        <authorList>
            <consortium name="Pathogen Informatics"/>
        </authorList>
    </citation>
    <scope>NUCLEOTIDE SEQUENCE [LARGE SCALE GENOMIC DNA]</scope>
    <source>
        <strain evidence="7 8">NCTC8284</strain>
    </source>
</reference>
<dbReference type="GO" id="GO:0062193">
    <property type="term" value="F:D-ribose pyranase activity"/>
    <property type="evidence" value="ECO:0007669"/>
    <property type="project" value="UniProtKB-EC"/>
</dbReference>
<dbReference type="GO" id="GO:0005829">
    <property type="term" value="C:cytosol"/>
    <property type="evidence" value="ECO:0007669"/>
    <property type="project" value="TreeGrafter"/>
</dbReference>
<evidence type="ECO:0000256" key="2">
    <source>
        <dbReference type="ARBA" id="ARBA00012862"/>
    </source>
</evidence>
<evidence type="ECO:0000256" key="5">
    <source>
        <dbReference type="ARBA" id="ARBA00023277"/>
    </source>
</evidence>
<dbReference type="UniPathway" id="UPA00916">
    <property type="reaction ID" value="UER00888"/>
</dbReference>
<gene>
    <name evidence="6 7" type="primary">rbsD</name>
    <name evidence="7" type="ORF">NCTC8284_00185</name>
</gene>
<dbReference type="NCBIfam" id="NF008761">
    <property type="entry name" value="PRK11797.1"/>
    <property type="match status" value="1"/>
</dbReference>
<dbReference type="PANTHER" id="PTHR37831:SF1">
    <property type="entry name" value="D-RIBOSE PYRANASE"/>
    <property type="match status" value="1"/>
</dbReference>
<evidence type="ECO:0000256" key="1">
    <source>
        <dbReference type="ARBA" id="ARBA00000223"/>
    </source>
</evidence>
<proteinExistence type="inferred from homology"/>
<dbReference type="AlphaFoldDB" id="A0A448MIQ8"/>
<keyword evidence="4 6" id="KW-0413">Isomerase</keyword>
<dbReference type="Proteomes" id="UP000278733">
    <property type="component" value="Chromosome"/>
</dbReference>
<comment type="subunit">
    <text evidence="6">Homodecamer.</text>
</comment>
<accession>A0A448MIQ8</accession>
<feature type="binding site" evidence="6">
    <location>
        <begin position="128"/>
        <end position="130"/>
    </location>
    <ligand>
        <name>substrate</name>
    </ligand>
</feature>
<evidence type="ECO:0000256" key="4">
    <source>
        <dbReference type="ARBA" id="ARBA00023235"/>
    </source>
</evidence>
<name>A0A448MIQ8_9PAST</name>
<evidence type="ECO:0000256" key="3">
    <source>
        <dbReference type="ARBA" id="ARBA00022490"/>
    </source>
</evidence>
<dbReference type="GO" id="GO:0019303">
    <property type="term" value="P:D-ribose catabolic process"/>
    <property type="evidence" value="ECO:0007669"/>
    <property type="project" value="UniProtKB-UniRule"/>
</dbReference>
<protein>
    <recommendedName>
        <fullName evidence="2 6">D-ribose pyranase</fullName>
        <ecNumber evidence="2 6">5.4.99.62</ecNumber>
    </recommendedName>
</protein>
<evidence type="ECO:0000313" key="8">
    <source>
        <dbReference type="Proteomes" id="UP000278733"/>
    </source>
</evidence>
<dbReference type="InterPro" id="IPR023064">
    <property type="entry name" value="D-ribose_pyranase"/>
</dbReference>
<dbReference type="SUPFAM" id="SSF102546">
    <property type="entry name" value="RbsD-like"/>
    <property type="match status" value="1"/>
</dbReference>
<evidence type="ECO:0000256" key="6">
    <source>
        <dbReference type="HAMAP-Rule" id="MF_01661"/>
    </source>
</evidence>
<dbReference type="Gene3D" id="3.40.1650.10">
    <property type="entry name" value="RbsD-like domain"/>
    <property type="match status" value="1"/>
</dbReference>
<evidence type="ECO:0000313" key="7">
    <source>
        <dbReference type="EMBL" id="VEH65051.1"/>
    </source>
</evidence>
<comment type="similarity">
    <text evidence="6">Belongs to the RbsD / FucU family. RbsD subfamily.</text>
</comment>
<keyword evidence="3 6" id="KW-0963">Cytoplasm</keyword>
<comment type="subcellular location">
    <subcellularLocation>
        <location evidence="6">Cytoplasm</location>
    </subcellularLocation>
</comment>
<dbReference type="Pfam" id="PF05025">
    <property type="entry name" value="RbsD_FucU"/>
    <property type="match status" value="1"/>
</dbReference>
<dbReference type="KEGG" id="rpne:NCTC8284_00185"/>
<organism evidence="7 8">
    <name type="scientific">Rodentibacter pneumotropicus</name>
    <dbReference type="NCBI Taxonomy" id="758"/>
    <lineage>
        <taxon>Bacteria</taxon>
        <taxon>Pseudomonadati</taxon>
        <taxon>Pseudomonadota</taxon>
        <taxon>Gammaproteobacteria</taxon>
        <taxon>Pasteurellales</taxon>
        <taxon>Pasteurellaceae</taxon>
        <taxon>Rodentibacter</taxon>
    </lineage>
</organism>
<comment type="catalytic activity">
    <reaction evidence="1 6">
        <text>beta-D-ribopyranose = beta-D-ribofuranose</text>
        <dbReference type="Rhea" id="RHEA:25432"/>
        <dbReference type="ChEBI" id="CHEBI:27476"/>
        <dbReference type="ChEBI" id="CHEBI:47002"/>
        <dbReference type="EC" id="5.4.99.62"/>
    </reaction>
</comment>
<keyword evidence="5 6" id="KW-0119">Carbohydrate metabolism</keyword>
<dbReference type="InterPro" id="IPR023750">
    <property type="entry name" value="RbsD-like_sf"/>
</dbReference>
<dbReference type="GO" id="GO:0048029">
    <property type="term" value="F:monosaccharide binding"/>
    <property type="evidence" value="ECO:0007669"/>
    <property type="project" value="InterPro"/>
</dbReference>
<dbReference type="GO" id="GO:0016872">
    <property type="term" value="F:intramolecular lyase activity"/>
    <property type="evidence" value="ECO:0007669"/>
    <property type="project" value="UniProtKB-UniRule"/>
</dbReference>
<comment type="pathway">
    <text evidence="6">Carbohydrate metabolism; D-ribose degradation; D-ribose 5-phosphate from beta-D-ribopyranose: step 1/2.</text>
</comment>
<dbReference type="STRING" id="758.GCA_000730685_01865"/>
<dbReference type="InterPro" id="IPR007721">
    <property type="entry name" value="RbsD_FucU"/>
</dbReference>
<dbReference type="EMBL" id="LR134405">
    <property type="protein sequence ID" value="VEH65051.1"/>
    <property type="molecule type" value="Genomic_DNA"/>
</dbReference>
<dbReference type="EC" id="5.4.99.62" evidence="2 6"/>